<dbReference type="PANTHER" id="PTHR46173">
    <property type="entry name" value="CCA TRNA NUCLEOTIDYLTRANSFERASE 1, MITOCHONDRIAL"/>
    <property type="match status" value="1"/>
</dbReference>
<feature type="domain" description="tRNA nucleotidyltransferase/poly(A) polymerase RNA and SrmB- binding" evidence="11">
    <location>
        <begin position="179"/>
        <end position="232"/>
    </location>
</feature>
<comment type="similarity">
    <text evidence="9">Belongs to the tRNA nucleotidyltransferase/poly(A) polymerase family.</text>
</comment>
<dbReference type="Pfam" id="PF12627">
    <property type="entry name" value="PolyA_pol_RNAbd"/>
    <property type="match status" value="1"/>
</dbReference>
<dbReference type="SUPFAM" id="SSF81301">
    <property type="entry name" value="Nucleotidyltransferase"/>
    <property type="match status" value="1"/>
</dbReference>
<dbReference type="AlphaFoldDB" id="A0A368W7N7"/>
<gene>
    <name evidence="13" type="ORF">DFP97_102270</name>
</gene>
<dbReference type="Pfam" id="PF01743">
    <property type="entry name" value="PolyA_pol"/>
    <property type="match status" value="1"/>
</dbReference>
<dbReference type="InterPro" id="IPR002646">
    <property type="entry name" value="PolA_pol_head_dom"/>
</dbReference>
<evidence type="ECO:0000256" key="6">
    <source>
        <dbReference type="ARBA" id="ARBA00022741"/>
    </source>
</evidence>
<feature type="domain" description="CCA-adding enzyme C-terminal" evidence="12">
    <location>
        <begin position="258"/>
        <end position="420"/>
    </location>
</feature>
<name>A0A368W7N7_9BACL</name>
<reference evidence="13 14" key="1">
    <citation type="submission" date="2018-07" db="EMBL/GenBank/DDBJ databases">
        <title>Genomic Encyclopedia of Type Strains, Phase III (KMG-III): the genomes of soil and plant-associated and newly described type strains.</title>
        <authorList>
            <person name="Whitman W."/>
        </authorList>
    </citation>
    <scope>NUCLEOTIDE SEQUENCE [LARGE SCALE GENOMIC DNA]</scope>
    <source>
        <strain evidence="13 14">CECT 7506</strain>
    </source>
</reference>
<feature type="domain" description="Poly A polymerase head" evidence="10">
    <location>
        <begin position="28"/>
        <end position="146"/>
    </location>
</feature>
<dbReference type="GO" id="GO:0016779">
    <property type="term" value="F:nucleotidyltransferase activity"/>
    <property type="evidence" value="ECO:0007669"/>
    <property type="project" value="UniProtKB-KW"/>
</dbReference>
<protein>
    <submittedName>
        <fullName evidence="13">tRNA nucleotidyltransferase (CCA-adding enzyme)</fullName>
    </submittedName>
</protein>
<comment type="cofactor">
    <cofactor evidence="1">
        <name>Mg(2+)</name>
        <dbReference type="ChEBI" id="CHEBI:18420"/>
    </cofactor>
</comment>
<keyword evidence="2 9" id="KW-0808">Transferase</keyword>
<dbReference type="GO" id="GO:0046872">
    <property type="term" value="F:metal ion binding"/>
    <property type="evidence" value="ECO:0007669"/>
    <property type="project" value="UniProtKB-KW"/>
</dbReference>
<keyword evidence="3" id="KW-0819">tRNA processing</keyword>
<evidence type="ECO:0000256" key="8">
    <source>
        <dbReference type="ARBA" id="ARBA00022884"/>
    </source>
</evidence>
<dbReference type="CDD" id="cd05398">
    <property type="entry name" value="NT_ClassII-CCAase"/>
    <property type="match status" value="1"/>
</dbReference>
<evidence type="ECO:0000259" key="11">
    <source>
        <dbReference type="Pfam" id="PF12627"/>
    </source>
</evidence>
<evidence type="ECO:0000256" key="7">
    <source>
        <dbReference type="ARBA" id="ARBA00022842"/>
    </source>
</evidence>
<dbReference type="GO" id="GO:0008033">
    <property type="term" value="P:tRNA processing"/>
    <property type="evidence" value="ECO:0007669"/>
    <property type="project" value="UniProtKB-KW"/>
</dbReference>
<dbReference type="PANTHER" id="PTHR46173:SF1">
    <property type="entry name" value="CCA TRNA NUCLEOTIDYLTRANSFERASE 1, MITOCHONDRIAL"/>
    <property type="match status" value="1"/>
</dbReference>
<evidence type="ECO:0000256" key="4">
    <source>
        <dbReference type="ARBA" id="ARBA00022695"/>
    </source>
</evidence>
<dbReference type="InterPro" id="IPR032828">
    <property type="entry name" value="PolyA_RNA-bd"/>
</dbReference>
<dbReference type="InterPro" id="IPR032810">
    <property type="entry name" value="CCA-adding_enz_C"/>
</dbReference>
<keyword evidence="7" id="KW-0460">Magnesium</keyword>
<evidence type="ECO:0000313" key="14">
    <source>
        <dbReference type="Proteomes" id="UP000252415"/>
    </source>
</evidence>
<proteinExistence type="inferred from homology"/>
<dbReference type="Pfam" id="PF13735">
    <property type="entry name" value="tRNA_NucTran2_2"/>
    <property type="match status" value="1"/>
</dbReference>
<dbReference type="SUPFAM" id="SSF81891">
    <property type="entry name" value="Poly A polymerase C-terminal region-like"/>
    <property type="match status" value="1"/>
</dbReference>
<dbReference type="Gene3D" id="1.10.3090.10">
    <property type="entry name" value="cca-adding enzyme, domain 2"/>
    <property type="match status" value="1"/>
</dbReference>
<dbReference type="Gene3D" id="3.30.460.10">
    <property type="entry name" value="Beta Polymerase, domain 2"/>
    <property type="match status" value="1"/>
</dbReference>
<dbReference type="InterPro" id="IPR050264">
    <property type="entry name" value="Bact_CCA-adding_enz_type3_sf"/>
</dbReference>
<evidence type="ECO:0000259" key="12">
    <source>
        <dbReference type="Pfam" id="PF13735"/>
    </source>
</evidence>
<sequence>MRLSLPVSIIAALPIVRRLQEHHYEAVFVGGSVRDTVLGLPVKDVDIATSARPEQVLKLFERCIPTGLQHGTITVIHDSVSYEVTTFRQESVYEAHRKPESVLYITDLEGDLLRRDFTMNAMALTDKGELLDPFGGLRDLKRGTIRCVGDADSRFQEDALRMLRAIRFIGVYQLSPALQTWKALIRHRGLMKYIAMERVQAELDKMLAGEAPQRGLHFVADSGLLLYLKEPFLEETERLLKGNYRSKNPVMLFSRLNQLKSVDLRWAAIAIGTNMSLEAVLHMLRVLRFSNNRIKSITAIVAIHKEILMHAEETDERKLHLSWISAIIRYGERSAIEWLEVARTISEPQQTLPADLLTRLADWLNKMPISSLKQLDVCGNDLTAHVKRPAGPWVSEWLNKLLLMTASGGLPNKRMQLIEQAIKWDEEDNNHE</sequence>
<dbReference type="EMBL" id="QPJD01000002">
    <property type="protein sequence ID" value="RCW51076.1"/>
    <property type="molecule type" value="Genomic_DNA"/>
</dbReference>
<keyword evidence="4" id="KW-0548">Nucleotidyltransferase</keyword>
<keyword evidence="5" id="KW-0479">Metal-binding</keyword>
<keyword evidence="6" id="KW-0547">Nucleotide-binding</keyword>
<accession>A0A368W7N7</accession>
<evidence type="ECO:0000256" key="5">
    <source>
        <dbReference type="ARBA" id="ARBA00022723"/>
    </source>
</evidence>
<dbReference type="Gene3D" id="1.10.246.80">
    <property type="match status" value="1"/>
</dbReference>
<comment type="caution">
    <text evidence="13">The sequence shown here is derived from an EMBL/GenBank/DDBJ whole genome shotgun (WGS) entry which is preliminary data.</text>
</comment>
<dbReference type="GO" id="GO:0000049">
    <property type="term" value="F:tRNA binding"/>
    <property type="evidence" value="ECO:0007669"/>
    <property type="project" value="TreeGrafter"/>
</dbReference>
<evidence type="ECO:0000256" key="9">
    <source>
        <dbReference type="RuleBase" id="RU003953"/>
    </source>
</evidence>
<evidence type="ECO:0000313" key="13">
    <source>
        <dbReference type="EMBL" id="RCW51076.1"/>
    </source>
</evidence>
<evidence type="ECO:0000256" key="3">
    <source>
        <dbReference type="ARBA" id="ARBA00022694"/>
    </source>
</evidence>
<dbReference type="NCBIfam" id="NF009814">
    <property type="entry name" value="PRK13299.1"/>
    <property type="match status" value="1"/>
</dbReference>
<dbReference type="GO" id="GO:0000166">
    <property type="term" value="F:nucleotide binding"/>
    <property type="evidence" value="ECO:0007669"/>
    <property type="project" value="UniProtKB-KW"/>
</dbReference>
<dbReference type="RefSeq" id="WP_181873344.1">
    <property type="nucleotide sequence ID" value="NZ_QPJD01000002.1"/>
</dbReference>
<dbReference type="Proteomes" id="UP000252415">
    <property type="component" value="Unassembled WGS sequence"/>
</dbReference>
<dbReference type="InterPro" id="IPR043519">
    <property type="entry name" value="NT_sf"/>
</dbReference>
<evidence type="ECO:0000256" key="2">
    <source>
        <dbReference type="ARBA" id="ARBA00022679"/>
    </source>
</evidence>
<keyword evidence="8 9" id="KW-0694">RNA-binding</keyword>
<evidence type="ECO:0000259" key="10">
    <source>
        <dbReference type="Pfam" id="PF01743"/>
    </source>
</evidence>
<organism evidence="13 14">
    <name type="scientific">Paenibacillus prosopidis</name>
    <dbReference type="NCBI Taxonomy" id="630520"/>
    <lineage>
        <taxon>Bacteria</taxon>
        <taxon>Bacillati</taxon>
        <taxon>Bacillota</taxon>
        <taxon>Bacilli</taxon>
        <taxon>Bacillales</taxon>
        <taxon>Paenibacillaceae</taxon>
        <taxon>Paenibacillus</taxon>
    </lineage>
</organism>
<evidence type="ECO:0000256" key="1">
    <source>
        <dbReference type="ARBA" id="ARBA00001946"/>
    </source>
</evidence>
<keyword evidence="14" id="KW-1185">Reference proteome</keyword>